<evidence type="ECO:0000256" key="1">
    <source>
        <dbReference type="SAM" id="MobiDB-lite"/>
    </source>
</evidence>
<dbReference type="Proteomes" id="UP000000305">
    <property type="component" value="Unassembled WGS sequence"/>
</dbReference>
<dbReference type="HOGENOM" id="CLU_3089326_0_0_1"/>
<feature type="compositionally biased region" description="Pro residues" evidence="1">
    <location>
        <begin position="23"/>
        <end position="32"/>
    </location>
</feature>
<name>E9HKE1_DAPPU</name>
<feature type="region of interest" description="Disordered" evidence="1">
    <location>
        <begin position="1"/>
        <end position="52"/>
    </location>
</feature>
<accession>E9HKE1</accession>
<dbReference type="AlphaFoldDB" id="E9HKE1"/>
<evidence type="ECO:0000313" key="3">
    <source>
        <dbReference type="Proteomes" id="UP000000305"/>
    </source>
</evidence>
<organism evidence="2 3">
    <name type="scientific">Daphnia pulex</name>
    <name type="common">Water flea</name>
    <dbReference type="NCBI Taxonomy" id="6669"/>
    <lineage>
        <taxon>Eukaryota</taxon>
        <taxon>Metazoa</taxon>
        <taxon>Ecdysozoa</taxon>
        <taxon>Arthropoda</taxon>
        <taxon>Crustacea</taxon>
        <taxon>Branchiopoda</taxon>
        <taxon>Diplostraca</taxon>
        <taxon>Cladocera</taxon>
        <taxon>Anomopoda</taxon>
        <taxon>Daphniidae</taxon>
        <taxon>Daphnia</taxon>
    </lineage>
</organism>
<evidence type="ECO:0000313" key="2">
    <source>
        <dbReference type="EMBL" id="EFX67770.1"/>
    </source>
</evidence>
<reference evidence="2 3" key="1">
    <citation type="journal article" date="2011" name="Science">
        <title>The ecoresponsive genome of Daphnia pulex.</title>
        <authorList>
            <person name="Colbourne J.K."/>
            <person name="Pfrender M.E."/>
            <person name="Gilbert D."/>
            <person name="Thomas W.K."/>
            <person name="Tucker A."/>
            <person name="Oakley T.H."/>
            <person name="Tokishita S."/>
            <person name="Aerts A."/>
            <person name="Arnold G.J."/>
            <person name="Basu M.K."/>
            <person name="Bauer D.J."/>
            <person name="Caceres C.E."/>
            <person name="Carmel L."/>
            <person name="Casola C."/>
            <person name="Choi J.H."/>
            <person name="Detter J.C."/>
            <person name="Dong Q."/>
            <person name="Dusheyko S."/>
            <person name="Eads B.D."/>
            <person name="Frohlich T."/>
            <person name="Geiler-Samerotte K.A."/>
            <person name="Gerlach D."/>
            <person name="Hatcher P."/>
            <person name="Jogdeo S."/>
            <person name="Krijgsveld J."/>
            <person name="Kriventseva E.V."/>
            <person name="Kultz D."/>
            <person name="Laforsch C."/>
            <person name="Lindquist E."/>
            <person name="Lopez J."/>
            <person name="Manak J.R."/>
            <person name="Muller J."/>
            <person name="Pangilinan J."/>
            <person name="Patwardhan R.P."/>
            <person name="Pitluck S."/>
            <person name="Pritham E.J."/>
            <person name="Rechtsteiner A."/>
            <person name="Rho M."/>
            <person name="Rogozin I.B."/>
            <person name="Sakarya O."/>
            <person name="Salamov A."/>
            <person name="Schaack S."/>
            <person name="Shapiro H."/>
            <person name="Shiga Y."/>
            <person name="Skalitzky C."/>
            <person name="Smith Z."/>
            <person name="Souvorov A."/>
            <person name="Sung W."/>
            <person name="Tang Z."/>
            <person name="Tsuchiya D."/>
            <person name="Tu H."/>
            <person name="Vos H."/>
            <person name="Wang M."/>
            <person name="Wolf Y.I."/>
            <person name="Yamagata H."/>
            <person name="Yamada T."/>
            <person name="Ye Y."/>
            <person name="Shaw J.R."/>
            <person name="Andrews J."/>
            <person name="Crease T.J."/>
            <person name="Tang H."/>
            <person name="Lucas S.M."/>
            <person name="Robertson H.M."/>
            <person name="Bork P."/>
            <person name="Koonin E.V."/>
            <person name="Zdobnov E.M."/>
            <person name="Grigoriev I.V."/>
            <person name="Lynch M."/>
            <person name="Boore J.L."/>
        </authorList>
    </citation>
    <scope>NUCLEOTIDE SEQUENCE [LARGE SCALE GENOMIC DNA]</scope>
</reference>
<dbReference type="InParanoid" id="E9HKE1"/>
<feature type="compositionally biased region" description="Low complexity" evidence="1">
    <location>
        <begin position="33"/>
        <end position="42"/>
    </location>
</feature>
<proteinExistence type="predicted"/>
<keyword evidence="3" id="KW-1185">Reference proteome</keyword>
<feature type="compositionally biased region" description="Basic and acidic residues" evidence="1">
    <location>
        <begin position="43"/>
        <end position="52"/>
    </location>
</feature>
<protein>
    <submittedName>
        <fullName evidence="2">Uncharacterized protein</fullName>
    </submittedName>
</protein>
<sequence length="52" mass="5534">MNIQRELGEEGEWDEAPEAFPSSSPPSGPLLPPSKAKLPGLAEKSRAVEFVG</sequence>
<gene>
    <name evidence="2" type="ORF">DAPPUDRAFT_261022</name>
</gene>
<dbReference type="KEGG" id="dpx:DAPPUDRAFT_261022"/>
<dbReference type="EMBL" id="GL732668">
    <property type="protein sequence ID" value="EFX67770.1"/>
    <property type="molecule type" value="Genomic_DNA"/>
</dbReference>